<dbReference type="InterPro" id="IPR031330">
    <property type="entry name" value="Gly_Hdrlase_35_cat"/>
</dbReference>
<dbReference type="InterPro" id="IPR019801">
    <property type="entry name" value="Glyco_hydro_35_CS"/>
</dbReference>
<feature type="domain" description="Beta-galactosidase 1-like first all-beta" evidence="7">
    <location>
        <begin position="409"/>
        <end position="505"/>
    </location>
</feature>
<dbReference type="InterPro" id="IPR017853">
    <property type="entry name" value="GH"/>
</dbReference>
<dbReference type="SUPFAM" id="SSF51445">
    <property type="entry name" value="(Trans)glycosidases"/>
    <property type="match status" value="1"/>
</dbReference>
<organism evidence="8 9">
    <name type="scientific">Elliptochloris bilobata</name>
    <dbReference type="NCBI Taxonomy" id="381761"/>
    <lineage>
        <taxon>Eukaryota</taxon>
        <taxon>Viridiplantae</taxon>
        <taxon>Chlorophyta</taxon>
        <taxon>core chlorophytes</taxon>
        <taxon>Trebouxiophyceae</taxon>
        <taxon>Trebouxiophyceae incertae sedis</taxon>
        <taxon>Elliptochloris clade</taxon>
        <taxon>Elliptochloris</taxon>
    </lineage>
</organism>
<evidence type="ECO:0000313" key="8">
    <source>
        <dbReference type="EMBL" id="KAK9843639.1"/>
    </source>
</evidence>
<dbReference type="PROSITE" id="PS01182">
    <property type="entry name" value="GLYCOSYL_HYDROL_F35"/>
    <property type="match status" value="1"/>
</dbReference>
<dbReference type="EC" id="3.2.1.23" evidence="3"/>
<evidence type="ECO:0000256" key="2">
    <source>
        <dbReference type="ARBA" id="ARBA00009809"/>
    </source>
</evidence>
<reference evidence="8 9" key="1">
    <citation type="journal article" date="2024" name="Nat. Commun.">
        <title>Phylogenomics reveals the evolutionary origins of lichenization in chlorophyte algae.</title>
        <authorList>
            <person name="Puginier C."/>
            <person name="Libourel C."/>
            <person name="Otte J."/>
            <person name="Skaloud P."/>
            <person name="Haon M."/>
            <person name="Grisel S."/>
            <person name="Petersen M."/>
            <person name="Berrin J.G."/>
            <person name="Delaux P.M."/>
            <person name="Dal Grande F."/>
            <person name="Keller J."/>
        </authorList>
    </citation>
    <scope>NUCLEOTIDE SEQUENCE [LARGE SCALE GENOMIC DNA]</scope>
    <source>
        <strain evidence="8 9">SAG 245.80</strain>
    </source>
</reference>
<protein>
    <recommendedName>
        <fullName evidence="3">beta-galactosidase</fullName>
        <ecNumber evidence="3">3.2.1.23</ecNumber>
    </recommendedName>
</protein>
<dbReference type="AlphaFoldDB" id="A0AAW1SDL9"/>
<feature type="domain" description="Glycoside hydrolase 35 catalytic" evidence="6">
    <location>
        <begin position="26"/>
        <end position="341"/>
    </location>
</feature>
<evidence type="ECO:0000313" key="9">
    <source>
        <dbReference type="Proteomes" id="UP001445335"/>
    </source>
</evidence>
<dbReference type="GO" id="GO:0004565">
    <property type="term" value="F:beta-galactosidase activity"/>
    <property type="evidence" value="ECO:0007669"/>
    <property type="project" value="UniProtKB-EC"/>
</dbReference>
<evidence type="ECO:0000259" key="7">
    <source>
        <dbReference type="Pfam" id="PF21317"/>
    </source>
</evidence>
<dbReference type="InterPro" id="IPR001944">
    <property type="entry name" value="Glycoside_Hdrlase_35"/>
</dbReference>
<evidence type="ECO:0000256" key="1">
    <source>
        <dbReference type="ARBA" id="ARBA00001412"/>
    </source>
</evidence>
<sequence length="508" mass="55301">MPHSPTPGPAPAPIPKRTFTIVNNRFTKDGKPLRLISGSIHYHRIPPTYWRDRLLRVRALGLNSIEMYVPWNWHAPQPGELLWSGGRNITRFLDLALELGLNVVLRPGPYVCAEWDFGGFPWWLASSKVEGGRTMALREADPVYLGHVDRWWGELLPRVAPYLHARGGPIILTQIENEYGFCPFNDKVYLRHLVTTARKALGPDAVLFTTDPPQVTPVGSLPGEEVLTVVDFGPGVDPEWAFAAQAAMNPDGKSPPFCSEFYTGWLSHWGEVMANTTAALVVNSLRAILEYANNTGSVNLYMAHGGTNFGYWAGANMAATIYQPHITSYDYDCPVGEAGGYGQPGIGGPNKFELIRDLIADVTGEDPPDAPPPPVLRGYGPVKLDEGALLLEELGALVPGDGIAVDRPDIMEEYGQSGGLILYRTKVPASALNGGAVLDIGTPVRDYAKVLLDGRVVGRLERNNPRNLTLPAAAGSKQEATLDILVEALGRVNFGCDWDFKGLTSYPG</sequence>
<keyword evidence="4" id="KW-0378">Hydrolase</keyword>
<accession>A0AAW1SDL9</accession>
<dbReference type="GO" id="GO:0005975">
    <property type="term" value="P:carbohydrate metabolic process"/>
    <property type="evidence" value="ECO:0007669"/>
    <property type="project" value="InterPro"/>
</dbReference>
<dbReference type="PRINTS" id="PR00742">
    <property type="entry name" value="GLHYDRLASE35"/>
</dbReference>
<dbReference type="Pfam" id="PF21317">
    <property type="entry name" value="BetaGal_ABD_1"/>
    <property type="match status" value="1"/>
</dbReference>
<dbReference type="PANTHER" id="PTHR23421">
    <property type="entry name" value="BETA-GALACTOSIDASE RELATED"/>
    <property type="match status" value="1"/>
</dbReference>
<comment type="caution">
    <text evidence="8">The sequence shown here is derived from an EMBL/GenBank/DDBJ whole genome shotgun (WGS) entry which is preliminary data.</text>
</comment>
<dbReference type="FunFam" id="3.20.20.80:FF:000115">
    <property type="entry name" value="Beta-galactosidase"/>
    <property type="match status" value="1"/>
</dbReference>
<keyword evidence="5" id="KW-0326">Glycosidase</keyword>
<dbReference type="EMBL" id="JALJOU010000005">
    <property type="protein sequence ID" value="KAK9843639.1"/>
    <property type="molecule type" value="Genomic_DNA"/>
</dbReference>
<evidence type="ECO:0000259" key="6">
    <source>
        <dbReference type="Pfam" id="PF01301"/>
    </source>
</evidence>
<keyword evidence="9" id="KW-1185">Reference proteome</keyword>
<dbReference type="Pfam" id="PF01301">
    <property type="entry name" value="Glyco_hydro_35"/>
    <property type="match status" value="1"/>
</dbReference>
<proteinExistence type="inferred from homology"/>
<comment type="catalytic activity">
    <reaction evidence="1">
        <text>Hydrolysis of terminal non-reducing beta-D-galactose residues in beta-D-galactosides.</text>
        <dbReference type="EC" id="3.2.1.23"/>
    </reaction>
</comment>
<evidence type="ECO:0000256" key="4">
    <source>
        <dbReference type="ARBA" id="ARBA00022801"/>
    </source>
</evidence>
<dbReference type="Proteomes" id="UP001445335">
    <property type="component" value="Unassembled WGS sequence"/>
</dbReference>
<dbReference type="Gene3D" id="3.20.20.80">
    <property type="entry name" value="Glycosidases"/>
    <property type="match status" value="1"/>
</dbReference>
<evidence type="ECO:0000256" key="5">
    <source>
        <dbReference type="ARBA" id="ARBA00023295"/>
    </source>
</evidence>
<comment type="similarity">
    <text evidence="2">Belongs to the glycosyl hydrolase 35 family.</text>
</comment>
<gene>
    <name evidence="8" type="ORF">WJX81_000575</name>
</gene>
<name>A0AAW1SDL9_9CHLO</name>
<dbReference type="InterPro" id="IPR048912">
    <property type="entry name" value="BetaGal1-like_ABD1"/>
</dbReference>
<dbReference type="Gene3D" id="2.60.120.260">
    <property type="entry name" value="Galactose-binding domain-like"/>
    <property type="match status" value="2"/>
</dbReference>
<evidence type="ECO:0000256" key="3">
    <source>
        <dbReference type="ARBA" id="ARBA00012756"/>
    </source>
</evidence>